<organism evidence="5 6">
    <name type="scientific">Shewanella mangrovi</name>
    <dbReference type="NCBI Taxonomy" id="1515746"/>
    <lineage>
        <taxon>Bacteria</taxon>
        <taxon>Pseudomonadati</taxon>
        <taxon>Pseudomonadota</taxon>
        <taxon>Gammaproteobacteria</taxon>
        <taxon>Alteromonadales</taxon>
        <taxon>Shewanellaceae</taxon>
        <taxon>Shewanella</taxon>
    </lineage>
</organism>
<dbReference type="EMBL" id="JPEO01000005">
    <property type="protein sequence ID" value="KFZ37609.1"/>
    <property type="molecule type" value="Genomic_DNA"/>
</dbReference>
<dbReference type="PANTHER" id="PTHR42781:SF4">
    <property type="entry name" value="SPERMIDINE_PUTRESCINE IMPORT ATP-BINDING PROTEIN POTA"/>
    <property type="match status" value="1"/>
</dbReference>
<reference evidence="5 6" key="1">
    <citation type="submission" date="2014-06" db="EMBL/GenBank/DDBJ databases">
        <title>Shewanella sp. YQH10.</title>
        <authorList>
            <person name="Liu Y."/>
            <person name="Zeng R."/>
        </authorList>
    </citation>
    <scope>NUCLEOTIDE SEQUENCE [LARGE SCALE GENOMIC DNA]</scope>
    <source>
        <strain evidence="5 6">YQH10</strain>
    </source>
</reference>
<keyword evidence="6" id="KW-1185">Reference proteome</keyword>
<dbReference type="Pfam" id="PF00005">
    <property type="entry name" value="ABC_tran"/>
    <property type="match status" value="1"/>
</dbReference>
<dbReference type="InterPro" id="IPR050093">
    <property type="entry name" value="ABC_SmlMolc_Importer"/>
</dbReference>
<dbReference type="Gene3D" id="3.40.50.300">
    <property type="entry name" value="P-loop containing nucleotide triphosphate hydrolases"/>
    <property type="match status" value="1"/>
</dbReference>
<dbReference type="PROSITE" id="PS00211">
    <property type="entry name" value="ABC_TRANSPORTER_1"/>
    <property type="match status" value="1"/>
</dbReference>
<name>A0A094JHU4_9GAMM</name>
<evidence type="ECO:0000256" key="2">
    <source>
        <dbReference type="ARBA" id="ARBA00022741"/>
    </source>
</evidence>
<evidence type="ECO:0000313" key="6">
    <source>
        <dbReference type="Proteomes" id="UP000029264"/>
    </source>
</evidence>
<protein>
    <submittedName>
        <fullName evidence="5">ABC transporter</fullName>
    </submittedName>
</protein>
<dbReference type="InterPro" id="IPR017871">
    <property type="entry name" value="ABC_transporter-like_CS"/>
</dbReference>
<dbReference type="eggNOG" id="COG3842">
    <property type="taxonomic scope" value="Bacteria"/>
</dbReference>
<dbReference type="RefSeq" id="WP_037442141.1">
    <property type="nucleotide sequence ID" value="NZ_JPEO01000005.1"/>
</dbReference>
<dbReference type="GO" id="GO:0016887">
    <property type="term" value="F:ATP hydrolysis activity"/>
    <property type="evidence" value="ECO:0007669"/>
    <property type="project" value="InterPro"/>
</dbReference>
<dbReference type="InterPro" id="IPR027417">
    <property type="entry name" value="P-loop_NTPase"/>
</dbReference>
<dbReference type="SUPFAM" id="SSF52540">
    <property type="entry name" value="P-loop containing nucleoside triphosphate hydrolases"/>
    <property type="match status" value="1"/>
</dbReference>
<dbReference type="OrthoDB" id="9802264at2"/>
<dbReference type="PROSITE" id="PS50893">
    <property type="entry name" value="ABC_TRANSPORTER_2"/>
    <property type="match status" value="1"/>
</dbReference>
<dbReference type="AlphaFoldDB" id="A0A094JHU4"/>
<dbReference type="STRING" id="1515746.HR45_09295"/>
<dbReference type="PANTHER" id="PTHR42781">
    <property type="entry name" value="SPERMIDINE/PUTRESCINE IMPORT ATP-BINDING PROTEIN POTA"/>
    <property type="match status" value="1"/>
</dbReference>
<gene>
    <name evidence="5" type="ORF">HR45_09295</name>
</gene>
<keyword evidence="3" id="KW-0067">ATP-binding</keyword>
<dbReference type="GO" id="GO:0005524">
    <property type="term" value="F:ATP binding"/>
    <property type="evidence" value="ECO:0007669"/>
    <property type="project" value="UniProtKB-KW"/>
</dbReference>
<evidence type="ECO:0000256" key="3">
    <source>
        <dbReference type="ARBA" id="ARBA00022840"/>
    </source>
</evidence>
<evidence type="ECO:0000256" key="1">
    <source>
        <dbReference type="ARBA" id="ARBA00022448"/>
    </source>
</evidence>
<keyword evidence="1" id="KW-0813">Transport</keyword>
<accession>A0A094JHU4</accession>
<evidence type="ECO:0000259" key="4">
    <source>
        <dbReference type="PROSITE" id="PS50893"/>
    </source>
</evidence>
<dbReference type="InterPro" id="IPR003439">
    <property type="entry name" value="ABC_transporter-like_ATP-bd"/>
</dbReference>
<dbReference type="Proteomes" id="UP000029264">
    <property type="component" value="Unassembled WGS sequence"/>
</dbReference>
<dbReference type="InterPro" id="IPR008995">
    <property type="entry name" value="Mo/tungstate-bd_C_term_dom"/>
</dbReference>
<dbReference type="InterPro" id="IPR003593">
    <property type="entry name" value="AAA+_ATPase"/>
</dbReference>
<feature type="domain" description="ABC transporter" evidence="4">
    <location>
        <begin position="1"/>
        <end position="240"/>
    </location>
</feature>
<keyword evidence="2" id="KW-0547">Nucleotide-binding</keyword>
<evidence type="ECO:0000313" key="5">
    <source>
        <dbReference type="EMBL" id="KFZ37609.1"/>
    </source>
</evidence>
<dbReference type="SMART" id="SM00382">
    <property type="entry name" value="AAA"/>
    <property type="match status" value="1"/>
</dbReference>
<proteinExistence type="predicted"/>
<sequence>MKLINPSSNAALQVRIDQQQGIPLRAEFRCAAGELLAVVGPSGGGKTTLLRMIAGLSTPQSGEIRCGEQIWYNEQQCLTPQQRHLGYVPQHFGLFPHLNAEANVMAALDHLPKAERRAQARDWLRRVNLDGFPERLPHQLSGGQKQRVALARALARNPQVLLLDEPFSAVDRGTRERLYVELAQLKAKLNIPVIMVTHDINEAVLLADRVVLISQGAMLQQGEPLAVMAKPHNELVARHMGLRNIFDARVVALESNEQLAWLQFGEQRIACENPGHLQLGMQLRWVIPNQGVRFNSISQGRLPRSFNKLQVTIESMLVMGDLVRIATSVAGVEHPLQAEVSLNLAQKLGFHEGMQTEVALKSDMIHLFRHRA</sequence>
<comment type="caution">
    <text evidence="5">The sequence shown here is derived from an EMBL/GenBank/DDBJ whole genome shotgun (WGS) entry which is preliminary data.</text>
</comment>
<dbReference type="SUPFAM" id="SSF50331">
    <property type="entry name" value="MOP-like"/>
    <property type="match status" value="1"/>
</dbReference>